<evidence type="ECO:0000313" key="3">
    <source>
        <dbReference type="EMBL" id="QPS83397.1"/>
    </source>
</evidence>
<dbReference type="RefSeq" id="WP_016453057.1">
    <property type="nucleotide sequence ID" value="NZ_CP065748.1"/>
</dbReference>
<proteinExistence type="inferred from homology"/>
<dbReference type="SUPFAM" id="SSF51735">
    <property type="entry name" value="NAD(P)-binding Rossmann-fold domains"/>
    <property type="match status" value="1"/>
</dbReference>
<evidence type="ECO:0000313" key="4">
    <source>
        <dbReference type="Proteomes" id="UP000595064"/>
    </source>
</evidence>
<name>A0A7T2YWS7_9BURK</name>
<dbReference type="PRINTS" id="PR00081">
    <property type="entry name" value="GDHRDH"/>
</dbReference>
<feature type="domain" description="Ketoreductase" evidence="2">
    <location>
        <begin position="12"/>
        <end position="155"/>
    </location>
</feature>
<dbReference type="InterPro" id="IPR020904">
    <property type="entry name" value="Sc_DH/Rdtase_CS"/>
</dbReference>
<dbReference type="AlphaFoldDB" id="A0A7T2YWS7"/>
<dbReference type="PROSITE" id="PS00061">
    <property type="entry name" value="ADH_SHORT"/>
    <property type="match status" value="1"/>
</dbReference>
<accession>A0A7T2YWS7</accession>
<gene>
    <name evidence="3" type="ORF">I6G47_10170</name>
</gene>
<organism evidence="3 4">
    <name type="scientific">Delftia lacustris</name>
    <dbReference type="NCBI Taxonomy" id="558537"/>
    <lineage>
        <taxon>Bacteria</taxon>
        <taxon>Pseudomonadati</taxon>
        <taxon>Pseudomonadota</taxon>
        <taxon>Betaproteobacteria</taxon>
        <taxon>Burkholderiales</taxon>
        <taxon>Comamonadaceae</taxon>
        <taxon>Delftia</taxon>
    </lineage>
</organism>
<dbReference type="GO" id="GO:0016616">
    <property type="term" value="F:oxidoreductase activity, acting on the CH-OH group of donors, NAD or NADP as acceptor"/>
    <property type="evidence" value="ECO:0007669"/>
    <property type="project" value="UniProtKB-ARBA"/>
</dbReference>
<dbReference type="Gene3D" id="3.40.50.720">
    <property type="entry name" value="NAD(P)-binding Rossmann-like Domain"/>
    <property type="match status" value="1"/>
</dbReference>
<evidence type="ECO:0000256" key="1">
    <source>
        <dbReference type="ARBA" id="ARBA00006484"/>
    </source>
</evidence>
<dbReference type="EMBL" id="CP065748">
    <property type="protein sequence ID" value="QPS83397.1"/>
    <property type="molecule type" value="Genomic_DNA"/>
</dbReference>
<dbReference type="FunFam" id="3.40.50.720:FF:000084">
    <property type="entry name" value="Short-chain dehydrogenase reductase"/>
    <property type="match status" value="1"/>
</dbReference>
<reference evidence="3 4" key="1">
    <citation type="submission" date="2020-12" db="EMBL/GenBank/DDBJ databases">
        <title>FDA dAtabase for Regulatory Grade micrObial Sequences (FDA-ARGOS): Supporting development and validation of Infectious Disease Dx tests.</title>
        <authorList>
            <person name="Sproer C."/>
            <person name="Gronow S."/>
            <person name="Severitt S."/>
            <person name="Schroder I."/>
            <person name="Tallon L."/>
            <person name="Sadzewicz L."/>
            <person name="Zhao X."/>
            <person name="Boylan J."/>
            <person name="Ott S."/>
            <person name="Bowen H."/>
            <person name="Vavikolanu K."/>
            <person name="Mehta A."/>
            <person name="Aluvathingal J."/>
            <person name="Nadendla S."/>
            <person name="Lowell S."/>
            <person name="Myers T."/>
            <person name="Yan Y."/>
            <person name="Sichtig H."/>
        </authorList>
    </citation>
    <scope>NUCLEOTIDE SEQUENCE [LARGE SCALE GENOMIC DNA]</scope>
    <source>
        <strain evidence="3 4">FDAARGOS_890</strain>
    </source>
</reference>
<comment type="similarity">
    <text evidence="1">Belongs to the short-chain dehydrogenases/reductases (SDR) family.</text>
</comment>
<protein>
    <submittedName>
        <fullName evidence="3">SDR family oxidoreductase</fullName>
    </submittedName>
</protein>
<dbReference type="PANTHER" id="PTHR42760">
    <property type="entry name" value="SHORT-CHAIN DEHYDROGENASES/REDUCTASES FAMILY MEMBER"/>
    <property type="match status" value="1"/>
</dbReference>
<dbReference type="KEGG" id="dla:I6G47_10170"/>
<keyword evidence="4" id="KW-1185">Reference proteome</keyword>
<dbReference type="GO" id="GO:0030497">
    <property type="term" value="P:fatty acid elongation"/>
    <property type="evidence" value="ECO:0007669"/>
    <property type="project" value="TreeGrafter"/>
</dbReference>
<dbReference type="InterPro" id="IPR036291">
    <property type="entry name" value="NAD(P)-bd_dom_sf"/>
</dbReference>
<dbReference type="InterPro" id="IPR002347">
    <property type="entry name" value="SDR_fam"/>
</dbReference>
<dbReference type="Pfam" id="PF13561">
    <property type="entry name" value="adh_short_C2"/>
    <property type="match status" value="1"/>
</dbReference>
<dbReference type="PRINTS" id="PR00080">
    <property type="entry name" value="SDRFAMILY"/>
</dbReference>
<evidence type="ECO:0000259" key="2">
    <source>
        <dbReference type="SMART" id="SM00822"/>
    </source>
</evidence>
<dbReference type="NCBIfam" id="NF005559">
    <property type="entry name" value="PRK07231.1"/>
    <property type="match status" value="1"/>
</dbReference>
<dbReference type="PANTHER" id="PTHR42760:SF123">
    <property type="entry name" value="OXIDOREDUCTASE"/>
    <property type="match status" value="1"/>
</dbReference>
<dbReference type="Proteomes" id="UP000595064">
    <property type="component" value="Chromosome"/>
</dbReference>
<sequence>MNQRDSHPSPARVAVVTGGARGIGRSIGEWFLQRGWRVALLDIDSETLERTAQDMDCPARLLCQHCDVSDPQRVDEAATAVMARWGRVDALVNNAGVAVFKPVLETSFEEWRTVMATNLDGAFLCTQAFGARMARNEGHGGSGGAIVNIASISGLRASTLRVAYGTSKAALIHMTRQHAVELGNLGVRVNVIAPGPVETEMAKLVHSVAIRSDYHDAIPLGRYGTPQEMAEAVGFLCSDTASFINGQVLAVDGGFDAAGVGLPTLRRRLAEAPATVQSAQS</sequence>
<dbReference type="SMART" id="SM00822">
    <property type="entry name" value="PKS_KR"/>
    <property type="match status" value="1"/>
</dbReference>
<dbReference type="CDD" id="cd05233">
    <property type="entry name" value="SDR_c"/>
    <property type="match status" value="1"/>
</dbReference>
<dbReference type="InterPro" id="IPR057326">
    <property type="entry name" value="KR_dom"/>
</dbReference>